<protein>
    <recommendedName>
        <fullName evidence="3">Hemerythrin domain-containing protein</fullName>
    </recommendedName>
</protein>
<dbReference type="AlphaFoldDB" id="A0AA41YSB7"/>
<reference evidence="1" key="1">
    <citation type="submission" date="2022-09" db="EMBL/GenBank/DDBJ databases">
        <title>Rhodovastum sp. nov. RN2-1 isolated from soil in Seongnam, South Korea.</title>
        <authorList>
            <person name="Le N.T."/>
        </authorList>
    </citation>
    <scope>NUCLEOTIDE SEQUENCE</scope>
    <source>
        <strain evidence="1">RN2-1</strain>
    </source>
</reference>
<evidence type="ECO:0000313" key="1">
    <source>
        <dbReference type="EMBL" id="MCW3474567.1"/>
    </source>
</evidence>
<dbReference type="RefSeq" id="WP_264713208.1">
    <property type="nucleotide sequence ID" value="NZ_JAPDNT010000004.1"/>
</dbReference>
<comment type="caution">
    <text evidence="1">The sequence shown here is derived from an EMBL/GenBank/DDBJ whole genome shotgun (WGS) entry which is preliminary data.</text>
</comment>
<gene>
    <name evidence="1" type="ORF">OL599_08210</name>
</gene>
<proteinExistence type="predicted"/>
<evidence type="ECO:0000313" key="2">
    <source>
        <dbReference type="Proteomes" id="UP001165679"/>
    </source>
</evidence>
<sequence>MAFTVAAWVCPSGIALAQAPQPSASAHEIPQSLRVEHEETLQRLSALARRRGPVGDAARKALVLFKRHIAREEEYILPPLTLLPVLADGKVTPDMKWALAMTDRVKAEREQIFQEHTQLTDALNAIVTAAQRAHDNDAVEFARAAAADSLNDIELLEPMVVVIGDYLHSKLPAGQ</sequence>
<name>A0AA41YSB7_9PROT</name>
<accession>A0AA41YSB7</accession>
<evidence type="ECO:0008006" key="3">
    <source>
        <dbReference type="Google" id="ProtNLM"/>
    </source>
</evidence>
<keyword evidence="2" id="KW-1185">Reference proteome</keyword>
<dbReference type="Proteomes" id="UP001165679">
    <property type="component" value="Unassembled WGS sequence"/>
</dbReference>
<organism evidence="1 2">
    <name type="scientific">Limobrevibacterium gyesilva</name>
    <dbReference type="NCBI Taxonomy" id="2991712"/>
    <lineage>
        <taxon>Bacteria</taxon>
        <taxon>Pseudomonadati</taxon>
        <taxon>Pseudomonadota</taxon>
        <taxon>Alphaproteobacteria</taxon>
        <taxon>Acetobacterales</taxon>
        <taxon>Acetobacteraceae</taxon>
        <taxon>Limobrevibacterium</taxon>
    </lineage>
</organism>
<reference evidence="1" key="2">
    <citation type="submission" date="2022-10" db="EMBL/GenBank/DDBJ databases">
        <authorList>
            <person name="Trinh H.N."/>
        </authorList>
    </citation>
    <scope>NUCLEOTIDE SEQUENCE</scope>
    <source>
        <strain evidence="1">RN2-1</strain>
    </source>
</reference>
<dbReference type="EMBL" id="JAPDNT010000004">
    <property type="protein sequence ID" value="MCW3474567.1"/>
    <property type="molecule type" value="Genomic_DNA"/>
</dbReference>